<dbReference type="Gene3D" id="1.10.20.10">
    <property type="entry name" value="Histone, subunit A"/>
    <property type="match status" value="1"/>
</dbReference>
<sequence length="147" mass="16396">MSRRENDETKDHSSKENASNRLGTGKAGKKRREKRSSSPVAGLGRGSSKKKETYNLYIYRVLKQVHPDVGVSKKAMDVLNSFVTDVFERICEEASKLCHYTKKQTLAEREIATATQLVLPGELAKHAKSEGAKSVNKYQATLEHSKS</sequence>
<dbReference type="OMA" id="RITIEAC"/>
<dbReference type="PRINTS" id="PR00621">
    <property type="entry name" value="HISTONEH2B"/>
</dbReference>
<dbReference type="GO" id="GO:0046982">
    <property type="term" value="F:protein heterodimerization activity"/>
    <property type="evidence" value="ECO:0007669"/>
    <property type="project" value="InterPro"/>
</dbReference>
<dbReference type="SMART" id="SM00427">
    <property type="entry name" value="H2B"/>
    <property type="match status" value="1"/>
</dbReference>
<feature type="region of interest" description="Disordered" evidence="2">
    <location>
        <begin position="1"/>
        <end position="48"/>
    </location>
</feature>
<dbReference type="Proteomes" id="UP000023152">
    <property type="component" value="Unassembled WGS sequence"/>
</dbReference>
<dbReference type="CDD" id="cd22910">
    <property type="entry name" value="HFD_H2B"/>
    <property type="match status" value="1"/>
</dbReference>
<dbReference type="Pfam" id="PF00125">
    <property type="entry name" value="Histone"/>
    <property type="match status" value="1"/>
</dbReference>
<dbReference type="InterPro" id="IPR007125">
    <property type="entry name" value="H2A/H2B/H3"/>
</dbReference>
<dbReference type="EMBL" id="ASPP01022554">
    <property type="protein sequence ID" value="ETO11355.1"/>
    <property type="molecule type" value="Genomic_DNA"/>
</dbReference>
<feature type="compositionally biased region" description="Basic and acidic residues" evidence="2">
    <location>
        <begin position="1"/>
        <end position="15"/>
    </location>
</feature>
<name>X6ME94_RETFI</name>
<organism evidence="4 5">
    <name type="scientific">Reticulomyxa filosa</name>
    <dbReference type="NCBI Taxonomy" id="46433"/>
    <lineage>
        <taxon>Eukaryota</taxon>
        <taxon>Sar</taxon>
        <taxon>Rhizaria</taxon>
        <taxon>Retaria</taxon>
        <taxon>Foraminifera</taxon>
        <taxon>Monothalamids</taxon>
        <taxon>Reticulomyxidae</taxon>
        <taxon>Reticulomyxa</taxon>
    </lineage>
</organism>
<evidence type="ECO:0000313" key="4">
    <source>
        <dbReference type="EMBL" id="ETO11355.1"/>
    </source>
</evidence>
<dbReference type="FunFam" id="1.10.20.10:FF:000043">
    <property type="entry name" value="Histone H2B"/>
    <property type="match status" value="1"/>
</dbReference>
<accession>X6ME94</accession>
<proteinExistence type="inferred from homology"/>
<feature type="domain" description="Core Histone H2A/H2B/H3" evidence="3">
    <location>
        <begin position="47"/>
        <end position="116"/>
    </location>
</feature>
<dbReference type="PANTHER" id="PTHR23428">
    <property type="entry name" value="HISTONE H2B"/>
    <property type="match status" value="1"/>
</dbReference>
<dbReference type="GO" id="GO:0003677">
    <property type="term" value="F:DNA binding"/>
    <property type="evidence" value="ECO:0007669"/>
    <property type="project" value="InterPro"/>
</dbReference>
<protein>
    <recommendedName>
        <fullName evidence="3">Core Histone H2A/H2B/H3 domain-containing protein</fullName>
    </recommendedName>
</protein>
<dbReference type="InterPro" id="IPR009072">
    <property type="entry name" value="Histone-fold"/>
</dbReference>
<evidence type="ECO:0000256" key="1">
    <source>
        <dbReference type="ARBA" id="ARBA00006846"/>
    </source>
</evidence>
<comment type="caution">
    <text evidence="4">The sequence shown here is derived from an EMBL/GenBank/DDBJ whole genome shotgun (WGS) entry which is preliminary data.</text>
</comment>
<dbReference type="GO" id="GO:0030527">
    <property type="term" value="F:structural constituent of chromatin"/>
    <property type="evidence" value="ECO:0007669"/>
    <property type="project" value="InterPro"/>
</dbReference>
<dbReference type="InterPro" id="IPR000558">
    <property type="entry name" value="Histone_H2B"/>
</dbReference>
<dbReference type="SUPFAM" id="SSF47113">
    <property type="entry name" value="Histone-fold"/>
    <property type="match status" value="1"/>
</dbReference>
<evidence type="ECO:0000256" key="2">
    <source>
        <dbReference type="SAM" id="MobiDB-lite"/>
    </source>
</evidence>
<comment type="similarity">
    <text evidence="1">Belongs to the histone H2B family.</text>
</comment>
<keyword evidence="5" id="KW-1185">Reference proteome</keyword>
<evidence type="ECO:0000313" key="5">
    <source>
        <dbReference type="Proteomes" id="UP000023152"/>
    </source>
</evidence>
<evidence type="ECO:0000259" key="3">
    <source>
        <dbReference type="Pfam" id="PF00125"/>
    </source>
</evidence>
<gene>
    <name evidence="4" type="ORF">RFI_26023</name>
</gene>
<dbReference type="AlphaFoldDB" id="X6ME94"/>
<reference evidence="4 5" key="1">
    <citation type="journal article" date="2013" name="Curr. Biol.">
        <title>The Genome of the Foraminiferan Reticulomyxa filosa.</title>
        <authorList>
            <person name="Glockner G."/>
            <person name="Hulsmann N."/>
            <person name="Schleicher M."/>
            <person name="Noegel A.A."/>
            <person name="Eichinger L."/>
            <person name="Gallinger C."/>
            <person name="Pawlowski J."/>
            <person name="Sierra R."/>
            <person name="Euteneuer U."/>
            <person name="Pillet L."/>
            <person name="Moustafa A."/>
            <person name="Platzer M."/>
            <person name="Groth M."/>
            <person name="Szafranski K."/>
            <person name="Schliwa M."/>
        </authorList>
    </citation>
    <scope>NUCLEOTIDE SEQUENCE [LARGE SCALE GENOMIC DNA]</scope>
</reference>
<dbReference type="GO" id="GO:0000786">
    <property type="term" value="C:nucleosome"/>
    <property type="evidence" value="ECO:0007669"/>
    <property type="project" value="InterPro"/>
</dbReference>
<dbReference type="OrthoDB" id="10254238at2759"/>
<dbReference type="GO" id="GO:0005634">
    <property type="term" value="C:nucleus"/>
    <property type="evidence" value="ECO:0007669"/>
    <property type="project" value="UniProtKB-ARBA"/>
</dbReference>